<dbReference type="Proteomes" id="UP001143304">
    <property type="component" value="Unassembled WGS sequence"/>
</dbReference>
<protein>
    <recommendedName>
        <fullName evidence="2">DUF6644 domain-containing protein</fullName>
    </recommendedName>
</protein>
<gene>
    <name evidence="3" type="ORF">EYC82_09580</name>
</gene>
<evidence type="ECO:0000313" key="3">
    <source>
        <dbReference type="EMBL" id="MCX2977603.1"/>
    </source>
</evidence>
<comment type="caution">
    <text evidence="3">The sequence shown here is derived from an EMBL/GenBank/DDBJ whole genome shotgun (WGS) entry which is preliminary data.</text>
</comment>
<keyword evidence="1" id="KW-1133">Transmembrane helix</keyword>
<keyword evidence="1" id="KW-0472">Membrane</keyword>
<dbReference type="EMBL" id="SHNO01000001">
    <property type="protein sequence ID" value="MCX2977603.1"/>
    <property type="molecule type" value="Genomic_DNA"/>
</dbReference>
<feature type="transmembrane region" description="Helical" evidence="1">
    <location>
        <begin position="168"/>
        <end position="190"/>
    </location>
</feature>
<dbReference type="InterPro" id="IPR046586">
    <property type="entry name" value="DUF6644"/>
</dbReference>
<reference evidence="3" key="1">
    <citation type="submission" date="2019-02" db="EMBL/GenBank/DDBJ databases">
        <authorList>
            <person name="Li S.-H."/>
        </authorList>
    </citation>
    <scope>NUCLEOTIDE SEQUENCE</scope>
    <source>
        <strain evidence="3">IMCC11814</strain>
    </source>
</reference>
<organism evidence="3 4">
    <name type="scientific">Candidatus Marimicrobium litorale</name>
    <dbReference type="NCBI Taxonomy" id="2518991"/>
    <lineage>
        <taxon>Bacteria</taxon>
        <taxon>Pseudomonadati</taxon>
        <taxon>Pseudomonadota</taxon>
        <taxon>Gammaproteobacteria</taxon>
        <taxon>Cellvibrionales</taxon>
        <taxon>Halieaceae</taxon>
        <taxon>Marimicrobium</taxon>
    </lineage>
</organism>
<feature type="transmembrane region" description="Helical" evidence="1">
    <location>
        <begin position="135"/>
        <end position="156"/>
    </location>
</feature>
<evidence type="ECO:0000313" key="4">
    <source>
        <dbReference type="Proteomes" id="UP001143304"/>
    </source>
</evidence>
<dbReference type="Pfam" id="PF20349">
    <property type="entry name" value="DUF6644"/>
    <property type="match status" value="1"/>
</dbReference>
<feature type="domain" description="DUF6644" evidence="2">
    <location>
        <begin position="42"/>
        <end position="193"/>
    </location>
</feature>
<sequence>MSAVAKYYYPRTVAVIALLGVGLWLALGETRLAWWSALLPVFEWMEGTVFGVIGQTWGAAFATVQAIHLLGMALLGGSVLVADGRLLGLLLTDSSASAVQDQCHRLFVWALVLTVATGIFMACGVAIKVYYLNVFWYKMLALSAGVAFVYGIRRPLLRQGLDTIHPRIIKLVAVASLMLWFTVAATGRWIGFSG</sequence>
<keyword evidence="1" id="KW-0812">Transmembrane</keyword>
<feature type="transmembrane region" description="Helical" evidence="1">
    <location>
        <begin position="106"/>
        <end position="129"/>
    </location>
</feature>
<name>A0ABT3T5N7_9GAMM</name>
<accession>A0ABT3T5N7</accession>
<keyword evidence="4" id="KW-1185">Reference proteome</keyword>
<dbReference type="RefSeq" id="WP_279249316.1">
    <property type="nucleotide sequence ID" value="NZ_SHNO01000001.1"/>
</dbReference>
<feature type="transmembrane region" description="Helical" evidence="1">
    <location>
        <begin position="52"/>
        <end position="75"/>
    </location>
</feature>
<evidence type="ECO:0000256" key="1">
    <source>
        <dbReference type="SAM" id="Phobius"/>
    </source>
</evidence>
<evidence type="ECO:0000259" key="2">
    <source>
        <dbReference type="Pfam" id="PF20349"/>
    </source>
</evidence>
<proteinExistence type="predicted"/>